<evidence type="ECO:0000313" key="12">
    <source>
        <dbReference type="RefSeq" id="XP_016504187.2"/>
    </source>
</evidence>
<dbReference type="GO" id="GO:0051707">
    <property type="term" value="P:response to other organism"/>
    <property type="evidence" value="ECO:0007669"/>
    <property type="project" value="UniProtKB-ARBA"/>
</dbReference>
<dbReference type="FunFam" id="3.80.10.10:FF:000041">
    <property type="entry name" value="LRR receptor-like serine/threonine-protein kinase ERECTA"/>
    <property type="match status" value="1"/>
</dbReference>
<keyword evidence="11" id="KW-1185">Reference proteome</keyword>
<evidence type="ECO:0000313" key="11">
    <source>
        <dbReference type="Proteomes" id="UP000790787"/>
    </source>
</evidence>
<dbReference type="PANTHER" id="PTHR48061:SF38">
    <property type="entry name" value="SERINE_THREONINE-PROTEIN KINASE BRI1"/>
    <property type="match status" value="1"/>
</dbReference>
<dbReference type="InterPro" id="IPR046956">
    <property type="entry name" value="RLP23-like"/>
</dbReference>
<dbReference type="PANTHER" id="PTHR48061">
    <property type="entry name" value="LEUCINE-RICH REPEAT RECEPTOR PROTEIN KINASE EMS1-LIKE-RELATED"/>
    <property type="match status" value="1"/>
</dbReference>
<dbReference type="RefSeq" id="XP_016504187.1">
    <property type="nucleotide sequence ID" value="XM_016648701.1"/>
</dbReference>
<accession>A0A1S4CSE0</accession>
<keyword evidence="6" id="KW-0732">Signal</keyword>
<dbReference type="GO" id="GO:0005886">
    <property type="term" value="C:plasma membrane"/>
    <property type="evidence" value="ECO:0007669"/>
    <property type="project" value="UniProtKB-SubCell"/>
</dbReference>
<keyword evidence="9" id="KW-0472">Membrane</keyword>
<name>A0A1S4CSE0_TOBAC</name>
<dbReference type="SMART" id="SM00369">
    <property type="entry name" value="LRR_TYP"/>
    <property type="match status" value="5"/>
</dbReference>
<keyword evidence="7" id="KW-0677">Repeat</keyword>
<dbReference type="Pfam" id="PF13855">
    <property type="entry name" value="LRR_8"/>
    <property type="match status" value="1"/>
</dbReference>
<comment type="subcellular location">
    <subcellularLocation>
        <location evidence="1">Cell membrane</location>
        <topology evidence="1">Single-pass type I membrane protein</topology>
    </subcellularLocation>
</comment>
<evidence type="ECO:0000256" key="8">
    <source>
        <dbReference type="ARBA" id="ARBA00022989"/>
    </source>
</evidence>
<evidence type="ECO:0000256" key="1">
    <source>
        <dbReference type="ARBA" id="ARBA00004251"/>
    </source>
</evidence>
<protein>
    <submittedName>
        <fullName evidence="12">Receptor-like protein 6</fullName>
    </submittedName>
</protein>
<dbReference type="Pfam" id="PF08263">
    <property type="entry name" value="LRRNT_2"/>
    <property type="match status" value="1"/>
</dbReference>
<keyword evidence="3" id="KW-1003">Cell membrane</keyword>
<dbReference type="PRINTS" id="PR00019">
    <property type="entry name" value="LEURICHRPT"/>
</dbReference>
<dbReference type="AlphaFoldDB" id="A0A1S4CSE0"/>
<dbReference type="RefSeq" id="XP_016504187.2">
    <property type="nucleotide sequence ID" value="XM_016648701.2"/>
</dbReference>
<dbReference type="SUPFAM" id="SSF52058">
    <property type="entry name" value="L domain-like"/>
    <property type="match status" value="2"/>
</dbReference>
<dbReference type="InterPro" id="IPR003591">
    <property type="entry name" value="Leu-rich_rpt_typical-subtyp"/>
</dbReference>
<evidence type="ECO:0000256" key="9">
    <source>
        <dbReference type="ARBA" id="ARBA00023136"/>
    </source>
</evidence>
<evidence type="ECO:0000256" key="3">
    <source>
        <dbReference type="ARBA" id="ARBA00022475"/>
    </source>
</evidence>
<evidence type="ECO:0000256" key="4">
    <source>
        <dbReference type="ARBA" id="ARBA00022614"/>
    </source>
</evidence>
<keyword evidence="4" id="KW-0433">Leucine-rich repeat</keyword>
<keyword evidence="10" id="KW-0325">Glycoprotein</keyword>
<evidence type="ECO:0000256" key="2">
    <source>
        <dbReference type="ARBA" id="ARBA00009592"/>
    </source>
</evidence>
<organism evidence="11 12">
    <name type="scientific">Nicotiana tabacum</name>
    <name type="common">Common tobacco</name>
    <dbReference type="NCBI Taxonomy" id="4097"/>
    <lineage>
        <taxon>Eukaryota</taxon>
        <taxon>Viridiplantae</taxon>
        <taxon>Streptophyta</taxon>
        <taxon>Embryophyta</taxon>
        <taxon>Tracheophyta</taxon>
        <taxon>Spermatophyta</taxon>
        <taxon>Magnoliopsida</taxon>
        <taxon>eudicotyledons</taxon>
        <taxon>Gunneridae</taxon>
        <taxon>Pentapetalae</taxon>
        <taxon>asterids</taxon>
        <taxon>lamiids</taxon>
        <taxon>Solanales</taxon>
        <taxon>Solanaceae</taxon>
        <taxon>Nicotianoideae</taxon>
        <taxon>Nicotianeae</taxon>
        <taxon>Nicotiana</taxon>
    </lineage>
</organism>
<evidence type="ECO:0000256" key="6">
    <source>
        <dbReference type="ARBA" id="ARBA00022729"/>
    </source>
</evidence>
<dbReference type="Pfam" id="PF00560">
    <property type="entry name" value="LRR_1"/>
    <property type="match status" value="4"/>
</dbReference>
<sequence>MSWNESTDCCTWDGVTCDMLTGHVSGLDLSCSKLNGTIHQNSSLFQLHHLQTLNLAFNFFNVSVIPSDIGRLTYLRQLNLSGSSFSSKIPTEISYLSNLVSLDLSFSWCELDQKTFETLLQNLTNLEVVSLSTVIISSPIGINMSSSLRYVDLEATNLLGVFTESFYLLPI</sequence>
<dbReference type="InterPro" id="IPR032675">
    <property type="entry name" value="LRR_dom_sf"/>
</dbReference>
<dbReference type="OMA" id="SHYFGNI"/>
<dbReference type="InterPro" id="IPR013210">
    <property type="entry name" value="LRR_N_plant-typ"/>
</dbReference>
<dbReference type="InterPro" id="IPR001611">
    <property type="entry name" value="Leu-rich_rpt"/>
</dbReference>
<dbReference type="Gene3D" id="3.80.10.10">
    <property type="entry name" value="Ribonuclease Inhibitor"/>
    <property type="match status" value="2"/>
</dbReference>
<dbReference type="STRING" id="4097.A0A1S4CSE0"/>
<evidence type="ECO:0000256" key="7">
    <source>
        <dbReference type="ARBA" id="ARBA00022737"/>
    </source>
</evidence>
<keyword evidence="5" id="KW-0812">Transmembrane</keyword>
<dbReference type="OrthoDB" id="1299585at2759"/>
<evidence type="ECO:0000256" key="5">
    <source>
        <dbReference type="ARBA" id="ARBA00022692"/>
    </source>
</evidence>
<dbReference type="Proteomes" id="UP000790787">
    <property type="component" value="Chromosome 21"/>
</dbReference>
<proteinExistence type="inferred from homology"/>
<gene>
    <name evidence="12" type="primary">LOC107822185</name>
</gene>
<dbReference type="PaxDb" id="4097-A0A1S4CSE0"/>
<dbReference type="GO" id="GO:0006952">
    <property type="term" value="P:defense response"/>
    <property type="evidence" value="ECO:0007669"/>
    <property type="project" value="UniProtKB-ARBA"/>
</dbReference>
<evidence type="ECO:0000256" key="10">
    <source>
        <dbReference type="ARBA" id="ARBA00023180"/>
    </source>
</evidence>
<comment type="similarity">
    <text evidence="2">Belongs to the RLP family.</text>
</comment>
<keyword evidence="8" id="KW-1133">Transmembrane helix</keyword>
<dbReference type="Pfam" id="PF13516">
    <property type="entry name" value="LRR_6"/>
    <property type="match status" value="1"/>
</dbReference>
<reference evidence="11" key="1">
    <citation type="journal article" date="2014" name="Nat. Commun.">
        <title>The tobacco genome sequence and its comparison with those of tomato and potato.</title>
        <authorList>
            <person name="Sierro N."/>
            <person name="Battey J.N."/>
            <person name="Ouadi S."/>
            <person name="Bakaher N."/>
            <person name="Bovet L."/>
            <person name="Willig A."/>
            <person name="Goepfert S."/>
            <person name="Peitsch M.C."/>
            <person name="Ivanov N.V."/>
        </authorList>
    </citation>
    <scope>NUCLEOTIDE SEQUENCE [LARGE SCALE GENOMIC DNA]</scope>
</reference>
<dbReference type="GeneID" id="107822185"/>
<reference evidence="12" key="2">
    <citation type="submission" date="2025-08" db="UniProtKB">
        <authorList>
            <consortium name="RefSeq"/>
        </authorList>
    </citation>
    <scope>IDENTIFICATION</scope>
    <source>
        <tissue evidence="12">Leaf</tissue>
    </source>
</reference>
<dbReference type="KEGG" id="nta:107822185"/>